<dbReference type="GO" id="GO:0016747">
    <property type="term" value="F:acyltransferase activity, transferring groups other than amino-acyl groups"/>
    <property type="evidence" value="ECO:0007669"/>
    <property type="project" value="InterPro"/>
</dbReference>
<dbReference type="PANTHER" id="PTHR43877:SF1">
    <property type="entry name" value="ACETYLTRANSFERASE"/>
    <property type="match status" value="1"/>
</dbReference>
<dbReference type="InterPro" id="IPR000182">
    <property type="entry name" value="GNAT_dom"/>
</dbReference>
<keyword evidence="2" id="KW-0012">Acyltransferase</keyword>
<dbReference type="AlphaFoldDB" id="A0A7Y2W8Y7"/>
<dbReference type="InterPro" id="IPR050832">
    <property type="entry name" value="Bact_Acetyltransf"/>
</dbReference>
<evidence type="ECO:0000259" key="3">
    <source>
        <dbReference type="PROSITE" id="PS51186"/>
    </source>
</evidence>
<dbReference type="InterPro" id="IPR016181">
    <property type="entry name" value="Acyl_CoA_acyltransferase"/>
</dbReference>
<keyword evidence="1 4" id="KW-0808">Transferase</keyword>
<evidence type="ECO:0000313" key="5">
    <source>
        <dbReference type="Proteomes" id="UP000530654"/>
    </source>
</evidence>
<reference evidence="4 5" key="1">
    <citation type="submission" date="2020-04" db="EMBL/GenBank/DDBJ databases">
        <title>Rhizobium bacterial biofertilizers improve the content of phenolic compounds of Lactuca sativa L. under non-saline and saline-stress conditions.</title>
        <authorList>
            <person name="Ayuso-Calles M."/>
            <person name="Garcia-Estevez I."/>
            <person name="Jimenez-Gomez A."/>
            <person name="Flores-Felix J.D."/>
            <person name="Escribano-Bailon M."/>
            <person name="Rivas R."/>
        </authorList>
    </citation>
    <scope>NUCLEOTIDE SEQUENCE [LARGE SCALE GENOMIC DNA]</scope>
    <source>
        <strain evidence="4 5">GPTR02</strain>
    </source>
</reference>
<gene>
    <name evidence="4" type="ORF">HLI17_28965</name>
</gene>
<name>A0A7Y2W8Y7_9HYPH</name>
<comment type="caution">
    <text evidence="4">The sequence shown here is derived from an EMBL/GenBank/DDBJ whole genome shotgun (WGS) entry which is preliminary data.</text>
</comment>
<organism evidence="4 5">
    <name type="scientific">Rhizobium laguerreae</name>
    <dbReference type="NCBI Taxonomy" id="1076926"/>
    <lineage>
        <taxon>Bacteria</taxon>
        <taxon>Pseudomonadati</taxon>
        <taxon>Pseudomonadota</taxon>
        <taxon>Alphaproteobacteria</taxon>
        <taxon>Hyphomicrobiales</taxon>
        <taxon>Rhizobiaceae</taxon>
        <taxon>Rhizobium/Agrobacterium group</taxon>
        <taxon>Rhizobium</taxon>
    </lineage>
</organism>
<dbReference type="PANTHER" id="PTHR43877">
    <property type="entry name" value="AMINOALKYLPHOSPHONATE N-ACETYLTRANSFERASE-RELATED-RELATED"/>
    <property type="match status" value="1"/>
</dbReference>
<dbReference type="Proteomes" id="UP000530654">
    <property type="component" value="Unassembled WGS sequence"/>
</dbReference>
<evidence type="ECO:0000256" key="2">
    <source>
        <dbReference type="ARBA" id="ARBA00023315"/>
    </source>
</evidence>
<dbReference type="SUPFAM" id="SSF55729">
    <property type="entry name" value="Acyl-CoA N-acyltransferases (Nat)"/>
    <property type="match status" value="1"/>
</dbReference>
<sequence>MAVSVRQMSADDAQAFLEVHRAAVHGIAAHDYPPAVISAWAPLPIGDELIQDVRANRDDESRLVAEIGGQIVGIGSLVAKNAEVRACYVVRTASRKGVGSTLLREIERVATELGLSSLQLDSSITAEPFYAANGYEVRERGEHILGSGVPMACVKMYKTIGS</sequence>
<dbReference type="PROSITE" id="PS51186">
    <property type="entry name" value="GNAT"/>
    <property type="match status" value="1"/>
</dbReference>
<dbReference type="CDD" id="cd04301">
    <property type="entry name" value="NAT_SF"/>
    <property type="match status" value="1"/>
</dbReference>
<dbReference type="Gene3D" id="3.40.630.30">
    <property type="match status" value="1"/>
</dbReference>
<dbReference type="RefSeq" id="WP_170282556.1">
    <property type="nucleotide sequence ID" value="NZ_JABEQY010000035.1"/>
</dbReference>
<proteinExistence type="predicted"/>
<accession>A0A7Y2W8Y7</accession>
<protein>
    <submittedName>
        <fullName evidence="4">GNAT family N-acetyltransferase</fullName>
    </submittedName>
</protein>
<evidence type="ECO:0000313" key="4">
    <source>
        <dbReference type="EMBL" id="NNH67247.1"/>
    </source>
</evidence>
<dbReference type="EMBL" id="JABEQY010000035">
    <property type="protein sequence ID" value="NNH67247.1"/>
    <property type="molecule type" value="Genomic_DNA"/>
</dbReference>
<feature type="domain" description="N-acetyltransferase" evidence="3">
    <location>
        <begin position="3"/>
        <end position="161"/>
    </location>
</feature>
<evidence type="ECO:0000256" key="1">
    <source>
        <dbReference type="ARBA" id="ARBA00022679"/>
    </source>
</evidence>
<dbReference type="Pfam" id="PF13673">
    <property type="entry name" value="Acetyltransf_10"/>
    <property type="match status" value="1"/>
</dbReference>